<evidence type="ECO:0000313" key="1">
    <source>
        <dbReference type="EMBL" id="BAS19007.1"/>
    </source>
</evidence>
<protein>
    <submittedName>
        <fullName evidence="1">Uncharacterized protein</fullName>
    </submittedName>
</protein>
<name>A0A0K2RWJ3_9ACTN</name>
<dbReference type="InterPro" id="IPR027417">
    <property type="entry name" value="P-loop_NTPase"/>
</dbReference>
<gene>
    <name evidence="1" type="primary">caz6</name>
</gene>
<reference evidence="1" key="1">
    <citation type="submission" date="2014-08" db="EMBL/GenBank/DDBJ databases">
        <title>DNA barcoding of Bradysia (Diptera: Sciaridae) for detection of the immature stages on agricultural crops.</title>
        <authorList>
            <person name="Shin S."/>
            <person name="Jung S."/>
            <person name="Heller K."/>
            <person name="Menzel F."/>
            <person name="Hong T.-K."/>
            <person name="Lee H."/>
            <person name="Lee S."/>
        </authorList>
    </citation>
    <scope>NUCLEOTIDE SEQUENCE</scope>
    <source>
        <strain evidence="1">NBRC 13993</strain>
        <plasmid evidence="1">pCAZ1</plasmid>
    </source>
</reference>
<organism evidence="1">
    <name type="scientific">Couchioplanes caeruleus subsp. azureus</name>
    <dbReference type="NCBI Taxonomy" id="56428"/>
    <lineage>
        <taxon>Bacteria</taxon>
        <taxon>Bacillati</taxon>
        <taxon>Actinomycetota</taxon>
        <taxon>Actinomycetes</taxon>
        <taxon>Micromonosporales</taxon>
        <taxon>Micromonosporaceae</taxon>
        <taxon>Couchioplanes</taxon>
    </lineage>
</organism>
<proteinExistence type="predicted"/>
<keyword evidence="1" id="KW-0614">Plasmid</keyword>
<dbReference type="AlphaFoldDB" id="A0A0K2RWJ3"/>
<dbReference type="Gene3D" id="3.40.50.300">
    <property type="entry name" value="P-loop containing nucleotide triphosphate hydrolases"/>
    <property type="match status" value="1"/>
</dbReference>
<dbReference type="EMBL" id="AB981620">
    <property type="protein sequence ID" value="BAS19007.1"/>
    <property type="molecule type" value="Genomic_DNA"/>
</dbReference>
<accession>A0A0K2RWJ3</accession>
<sequence length="142" mass="15864">MPGRRAPMFTNFKIEDLLGLLLTQGRAVGFHVLGSIQEPTKDTFTIRDLFTGRRMALRLPTESYTEAALIEKAVDFGAQCHQISDQQPGVLFSLEDGAKTTVRARLGYVQDHHIAELVEYVTTRRNVVPLTRRPADPQTKAA</sequence>
<geneLocation type="plasmid" evidence="1">
    <name>pCAZ1</name>
</geneLocation>